<comment type="caution">
    <text evidence="2">The sequence shown here is derived from an EMBL/GenBank/DDBJ whole genome shotgun (WGS) entry which is preliminary data.</text>
</comment>
<reference evidence="2 3" key="2">
    <citation type="submission" date="2016-08" db="EMBL/GenBank/DDBJ databases">
        <title>Pervasive Adenine N6-methylation of Active Genes in Fungi.</title>
        <authorList>
            <consortium name="DOE Joint Genome Institute"/>
            <person name="Mondo S.J."/>
            <person name="Dannebaum R.O."/>
            <person name="Kuo R.C."/>
            <person name="Labutti K."/>
            <person name="Haridas S."/>
            <person name="Kuo A."/>
            <person name="Salamov A."/>
            <person name="Ahrendt S.R."/>
            <person name="Lipzen A."/>
            <person name="Sullivan W."/>
            <person name="Andreopoulos W.B."/>
            <person name="Clum A."/>
            <person name="Lindquist E."/>
            <person name="Daum C."/>
            <person name="Ramamoorthy G.K."/>
            <person name="Gryganskyi A."/>
            <person name="Culley D."/>
            <person name="Magnuson J.K."/>
            <person name="James T.Y."/>
            <person name="O'Malley M.A."/>
            <person name="Stajich J.E."/>
            <person name="Spatafora J.W."/>
            <person name="Visel A."/>
            <person name="Grigoriev I.V."/>
        </authorList>
    </citation>
    <scope>NUCLEOTIDE SEQUENCE [LARGE SCALE GENOMIC DNA]</scope>
    <source>
        <strain evidence="2 3">S4</strain>
    </source>
</reference>
<name>A0A1Y1XD60_9FUNG</name>
<proteinExistence type="predicted"/>
<evidence type="ECO:0000313" key="3">
    <source>
        <dbReference type="Proteomes" id="UP000193944"/>
    </source>
</evidence>
<protein>
    <submittedName>
        <fullName evidence="2">Uncharacterized protein</fullName>
    </submittedName>
</protein>
<dbReference type="Proteomes" id="UP000193944">
    <property type="component" value="Unassembled WGS sequence"/>
</dbReference>
<sequence length="60" mass="7251">MKSENESENESESESESEIEKENNPNIYYRRKRIETKKERELSTTILDYFTPTIKKKDSF</sequence>
<organism evidence="2 3">
    <name type="scientific">Anaeromyces robustus</name>
    <dbReference type="NCBI Taxonomy" id="1754192"/>
    <lineage>
        <taxon>Eukaryota</taxon>
        <taxon>Fungi</taxon>
        <taxon>Fungi incertae sedis</taxon>
        <taxon>Chytridiomycota</taxon>
        <taxon>Chytridiomycota incertae sedis</taxon>
        <taxon>Neocallimastigomycetes</taxon>
        <taxon>Neocallimastigales</taxon>
        <taxon>Neocallimastigaceae</taxon>
        <taxon>Anaeromyces</taxon>
    </lineage>
</organism>
<gene>
    <name evidence="2" type="ORF">BCR32DRAFT_277820</name>
</gene>
<dbReference type="AlphaFoldDB" id="A0A1Y1XD60"/>
<keyword evidence="3" id="KW-1185">Reference proteome</keyword>
<dbReference type="EMBL" id="MCFG01000068">
    <property type="protein sequence ID" value="ORX83657.1"/>
    <property type="molecule type" value="Genomic_DNA"/>
</dbReference>
<evidence type="ECO:0000256" key="1">
    <source>
        <dbReference type="SAM" id="MobiDB-lite"/>
    </source>
</evidence>
<reference evidence="2 3" key="1">
    <citation type="submission" date="2016-08" db="EMBL/GenBank/DDBJ databases">
        <title>A Parts List for Fungal Cellulosomes Revealed by Comparative Genomics.</title>
        <authorList>
            <consortium name="DOE Joint Genome Institute"/>
            <person name="Haitjema C.H."/>
            <person name="Gilmore S.P."/>
            <person name="Henske J.K."/>
            <person name="Solomon K.V."/>
            <person name="De Groot R."/>
            <person name="Kuo A."/>
            <person name="Mondo S.J."/>
            <person name="Salamov A.A."/>
            <person name="Labutti K."/>
            <person name="Zhao Z."/>
            <person name="Chiniquy J."/>
            <person name="Barry K."/>
            <person name="Brewer H.M."/>
            <person name="Purvine S.O."/>
            <person name="Wright A.T."/>
            <person name="Boxma B."/>
            <person name="Van Alen T."/>
            <person name="Hackstein J.H."/>
            <person name="Baker S.E."/>
            <person name="Grigoriev I.V."/>
            <person name="O'Malley M.A."/>
        </authorList>
    </citation>
    <scope>NUCLEOTIDE SEQUENCE [LARGE SCALE GENOMIC DNA]</scope>
    <source>
        <strain evidence="2 3">S4</strain>
    </source>
</reference>
<accession>A0A1Y1XD60</accession>
<feature type="region of interest" description="Disordered" evidence="1">
    <location>
        <begin position="1"/>
        <end position="30"/>
    </location>
</feature>
<evidence type="ECO:0000313" key="2">
    <source>
        <dbReference type="EMBL" id="ORX83657.1"/>
    </source>
</evidence>
<feature type="compositionally biased region" description="Acidic residues" evidence="1">
    <location>
        <begin position="1"/>
        <end position="17"/>
    </location>
</feature>